<evidence type="ECO:0000256" key="1">
    <source>
        <dbReference type="ARBA" id="ARBA00004651"/>
    </source>
</evidence>
<dbReference type="EMBL" id="PVXO01000009">
    <property type="protein sequence ID" value="PRR80100.1"/>
    <property type="molecule type" value="Genomic_DNA"/>
</dbReference>
<dbReference type="PANTHER" id="PTHR32089">
    <property type="entry name" value="METHYL-ACCEPTING CHEMOTAXIS PROTEIN MCPB"/>
    <property type="match status" value="1"/>
</dbReference>
<dbReference type="SUPFAM" id="SSF58104">
    <property type="entry name" value="Methyl-accepting chemotaxis protein (MCP) signaling domain"/>
    <property type="match status" value="1"/>
</dbReference>
<feature type="domain" description="HAMP" evidence="12">
    <location>
        <begin position="343"/>
        <end position="395"/>
    </location>
</feature>
<evidence type="ECO:0000256" key="3">
    <source>
        <dbReference type="ARBA" id="ARBA00022500"/>
    </source>
</evidence>
<keyword evidence="7 9" id="KW-0807">Transducer</keyword>
<keyword evidence="4 10" id="KW-0812">Transmembrane</keyword>
<dbReference type="RefSeq" id="WP_106062666.1">
    <property type="nucleotide sequence ID" value="NZ_PVXO01000009.1"/>
</dbReference>
<dbReference type="Pfam" id="PF00015">
    <property type="entry name" value="MCPsignal"/>
    <property type="match status" value="1"/>
</dbReference>
<protein>
    <submittedName>
        <fullName evidence="13">Methyl-accepting chemotaxis protein McpC</fullName>
    </submittedName>
</protein>
<evidence type="ECO:0000313" key="13">
    <source>
        <dbReference type="EMBL" id="PRR80100.1"/>
    </source>
</evidence>
<keyword evidence="5 10" id="KW-1133">Transmembrane helix</keyword>
<evidence type="ECO:0000256" key="8">
    <source>
        <dbReference type="ARBA" id="ARBA00029447"/>
    </source>
</evidence>
<evidence type="ECO:0000256" key="10">
    <source>
        <dbReference type="SAM" id="Phobius"/>
    </source>
</evidence>
<dbReference type="GO" id="GO:0007165">
    <property type="term" value="P:signal transduction"/>
    <property type="evidence" value="ECO:0007669"/>
    <property type="project" value="UniProtKB-KW"/>
</dbReference>
<organism evidence="13 14">
    <name type="scientific">Clostridium liquoris</name>
    <dbReference type="NCBI Taxonomy" id="1289519"/>
    <lineage>
        <taxon>Bacteria</taxon>
        <taxon>Bacillati</taxon>
        <taxon>Bacillota</taxon>
        <taxon>Clostridia</taxon>
        <taxon>Eubacteriales</taxon>
        <taxon>Clostridiaceae</taxon>
        <taxon>Clostridium</taxon>
    </lineage>
</organism>
<dbReference type="PANTHER" id="PTHR32089:SF112">
    <property type="entry name" value="LYSOZYME-LIKE PROTEIN-RELATED"/>
    <property type="match status" value="1"/>
</dbReference>
<evidence type="ECO:0000256" key="4">
    <source>
        <dbReference type="ARBA" id="ARBA00022692"/>
    </source>
</evidence>
<accession>A0A2T0B882</accession>
<dbReference type="InterPro" id="IPR003660">
    <property type="entry name" value="HAMP_dom"/>
</dbReference>
<dbReference type="InterPro" id="IPR033479">
    <property type="entry name" value="dCache_1"/>
</dbReference>
<dbReference type="SMART" id="SM00283">
    <property type="entry name" value="MA"/>
    <property type="match status" value="1"/>
</dbReference>
<dbReference type="CDD" id="cd06225">
    <property type="entry name" value="HAMP"/>
    <property type="match status" value="1"/>
</dbReference>
<feature type="domain" description="Methyl-accepting transducer" evidence="11">
    <location>
        <begin position="414"/>
        <end position="657"/>
    </location>
</feature>
<dbReference type="OrthoDB" id="1062at2"/>
<dbReference type="CDD" id="cd18773">
    <property type="entry name" value="PDC1_HK_sensor"/>
    <property type="match status" value="1"/>
</dbReference>
<dbReference type="Pfam" id="PF02743">
    <property type="entry name" value="dCache_1"/>
    <property type="match status" value="1"/>
</dbReference>
<keyword evidence="2" id="KW-1003">Cell membrane</keyword>
<comment type="subcellular location">
    <subcellularLocation>
        <location evidence="1">Cell membrane</location>
        <topology evidence="1">Multi-pass membrane protein</topology>
    </subcellularLocation>
</comment>
<dbReference type="CDD" id="cd11386">
    <property type="entry name" value="MCP_signal"/>
    <property type="match status" value="1"/>
</dbReference>
<dbReference type="Proteomes" id="UP000239706">
    <property type="component" value="Unassembled WGS sequence"/>
</dbReference>
<evidence type="ECO:0000256" key="6">
    <source>
        <dbReference type="ARBA" id="ARBA00023136"/>
    </source>
</evidence>
<dbReference type="InterPro" id="IPR004089">
    <property type="entry name" value="MCPsignal_dom"/>
</dbReference>
<feature type="transmembrane region" description="Helical" evidence="10">
    <location>
        <begin position="324"/>
        <end position="346"/>
    </location>
</feature>
<evidence type="ECO:0000256" key="2">
    <source>
        <dbReference type="ARBA" id="ARBA00022475"/>
    </source>
</evidence>
<dbReference type="GO" id="GO:0005886">
    <property type="term" value="C:plasma membrane"/>
    <property type="evidence" value="ECO:0007669"/>
    <property type="project" value="UniProtKB-SubCell"/>
</dbReference>
<name>A0A2T0B882_9CLOT</name>
<dbReference type="Pfam" id="PF00672">
    <property type="entry name" value="HAMP"/>
    <property type="match status" value="1"/>
</dbReference>
<evidence type="ECO:0000256" key="9">
    <source>
        <dbReference type="PROSITE-ProRule" id="PRU00284"/>
    </source>
</evidence>
<comment type="similarity">
    <text evidence="8">Belongs to the methyl-accepting chemotaxis (MCP) protein family.</text>
</comment>
<feature type="transmembrane region" description="Helical" evidence="10">
    <location>
        <begin position="16"/>
        <end position="38"/>
    </location>
</feature>
<dbReference type="CDD" id="cd18774">
    <property type="entry name" value="PDC2_HK_sensor"/>
    <property type="match status" value="1"/>
</dbReference>
<dbReference type="Gene3D" id="6.10.340.10">
    <property type="match status" value="1"/>
</dbReference>
<dbReference type="GO" id="GO:0006935">
    <property type="term" value="P:chemotaxis"/>
    <property type="evidence" value="ECO:0007669"/>
    <property type="project" value="UniProtKB-KW"/>
</dbReference>
<dbReference type="PROSITE" id="PS50885">
    <property type="entry name" value="HAMP"/>
    <property type="match status" value="1"/>
</dbReference>
<evidence type="ECO:0000313" key="14">
    <source>
        <dbReference type="Proteomes" id="UP000239706"/>
    </source>
</evidence>
<evidence type="ECO:0000259" key="12">
    <source>
        <dbReference type="PROSITE" id="PS50885"/>
    </source>
</evidence>
<dbReference type="PROSITE" id="PS50111">
    <property type="entry name" value="CHEMOTAXIS_TRANSDUC_2"/>
    <property type="match status" value="1"/>
</dbReference>
<comment type="caution">
    <text evidence="13">The sequence shown here is derived from an EMBL/GenBank/DDBJ whole genome shotgun (WGS) entry which is preliminary data.</text>
</comment>
<proteinExistence type="inferred from homology"/>
<dbReference type="Gene3D" id="1.10.287.950">
    <property type="entry name" value="Methyl-accepting chemotaxis protein"/>
    <property type="match status" value="1"/>
</dbReference>
<dbReference type="SMART" id="SM00304">
    <property type="entry name" value="HAMP"/>
    <property type="match status" value="1"/>
</dbReference>
<sequence>MLFKGEIKIKSIKQKLIIGSVLLVSIPLIVSGFIFNYYTTKNLGNHINGDHKQLAKTISNSVTDYIGKAYGITEELINNSYVEEFNAAKQNEAVKDTIKRNPYFDLFCIQDMKGDQTARSKGTLANRADRWWFKQSVQTKKPFVSKSYLTVNDNSEAINSIIFPIIDNKGQMKGVMDADLKLDELQKMVERYSTDKVYAYVIDGEGDVIAHPQREQVQEIYNYKTLTKTIKLKDSAGKVIKDNKGVPKAEVKEIQVPEKLKEITLKALNGESGVTQYKDLDGNSTISAYQTIKLPGDSQNWAVITVEKQKDAFAMVNSIKNTSIIFGVIILILAVIIIYIISNIFIKPLLDLVKLTEKASEGDLTVKSTYKSKDEIGVLSNSFNIMINNMKQLIKNIDEASKVVSDSCESLLASTEQTSSSINEVATTISDVSTNIETGAKNSKDGLDAANELSNELDLVEKHIDESRESSNNVYDISNKGFQTINKLEAKNEENSKVSKDVTKVINDLSEKANSIGSIVETITSISEQTNLLALNAAIEAARAGEAGKGFSVVAEEVRKLSENTAESTNNVKTIITNIQKDIELAKSTIKQTESVVSAQNEAVDNTKDIFKEINLSIENVVEKINNITQSLKSVDNSRNRVISVTENISTVSSDISEVTQNVCAATEEQNAEMQEINALTEELNGMSQKLVSEIKNFKID</sequence>
<keyword evidence="6 10" id="KW-0472">Membrane</keyword>
<gene>
    <name evidence="13" type="primary">mcpC</name>
    <name evidence="13" type="ORF">CLLI_04840</name>
</gene>
<keyword evidence="3" id="KW-0145">Chemotaxis</keyword>
<evidence type="ECO:0000256" key="7">
    <source>
        <dbReference type="ARBA" id="ARBA00023224"/>
    </source>
</evidence>
<evidence type="ECO:0000256" key="5">
    <source>
        <dbReference type="ARBA" id="ARBA00022989"/>
    </source>
</evidence>
<reference evidence="13 14" key="1">
    <citation type="submission" date="2018-03" db="EMBL/GenBank/DDBJ databases">
        <title>Genome sequence of Clostridium liquoris DSM 100320.</title>
        <authorList>
            <person name="Poehlein A."/>
            <person name="Daniel R."/>
        </authorList>
    </citation>
    <scope>NUCLEOTIDE SEQUENCE [LARGE SCALE GENOMIC DNA]</scope>
    <source>
        <strain evidence="13 14">DSM 100320</strain>
    </source>
</reference>
<dbReference type="AlphaFoldDB" id="A0A2T0B882"/>
<dbReference type="Gene3D" id="3.30.450.20">
    <property type="entry name" value="PAS domain"/>
    <property type="match status" value="1"/>
</dbReference>
<evidence type="ECO:0000259" key="11">
    <source>
        <dbReference type="PROSITE" id="PS50111"/>
    </source>
</evidence>
<keyword evidence="14" id="KW-1185">Reference proteome</keyword>